<dbReference type="HOGENOM" id="CLU_2008255_0_0_1"/>
<dbReference type="RefSeq" id="XP_005786315.1">
    <property type="nucleotide sequence ID" value="XM_005786258.1"/>
</dbReference>
<evidence type="ECO:0008006" key="4">
    <source>
        <dbReference type="Google" id="ProtNLM"/>
    </source>
</evidence>
<dbReference type="Proteomes" id="UP000013827">
    <property type="component" value="Unassembled WGS sequence"/>
</dbReference>
<organism evidence="2 3">
    <name type="scientific">Emiliania huxleyi (strain CCMP1516)</name>
    <dbReference type="NCBI Taxonomy" id="280463"/>
    <lineage>
        <taxon>Eukaryota</taxon>
        <taxon>Haptista</taxon>
        <taxon>Haptophyta</taxon>
        <taxon>Prymnesiophyceae</taxon>
        <taxon>Isochrysidales</taxon>
        <taxon>Noelaerhabdaceae</taxon>
        <taxon>Emiliania</taxon>
    </lineage>
</organism>
<dbReference type="PaxDb" id="2903-EOD33886"/>
<evidence type="ECO:0000313" key="3">
    <source>
        <dbReference type="Proteomes" id="UP000013827"/>
    </source>
</evidence>
<dbReference type="EnsemblProtists" id="EOD33886">
    <property type="protein sequence ID" value="EOD33886"/>
    <property type="gene ID" value="EMIHUDRAFT_253012"/>
</dbReference>
<sequence length="124" mass="12991">MAGGRLSLPPPRVSLVSLFVYSSLVSCAASWAEWRAGGCLCLCLECASSRAAVSAAASSEPRLALRLLERRLVCRLVGGVAGGRLSPPPPRVSLVSLFVYSSPALCAASWAAWRAGGCLCRRLE</sequence>
<dbReference type="PROSITE" id="PS51257">
    <property type="entry name" value="PROKAR_LIPOPROTEIN"/>
    <property type="match status" value="1"/>
</dbReference>
<reference evidence="2" key="2">
    <citation type="submission" date="2024-10" db="UniProtKB">
        <authorList>
            <consortium name="EnsemblProtists"/>
        </authorList>
    </citation>
    <scope>IDENTIFICATION</scope>
</reference>
<dbReference type="AlphaFoldDB" id="A0A0D3KDQ1"/>
<proteinExistence type="predicted"/>
<feature type="signal peptide" evidence="1">
    <location>
        <begin position="1"/>
        <end position="29"/>
    </location>
</feature>
<name>A0A0D3KDQ1_EMIH1</name>
<reference evidence="3" key="1">
    <citation type="journal article" date="2013" name="Nature">
        <title>Pan genome of the phytoplankton Emiliania underpins its global distribution.</title>
        <authorList>
            <person name="Read B.A."/>
            <person name="Kegel J."/>
            <person name="Klute M.J."/>
            <person name="Kuo A."/>
            <person name="Lefebvre S.C."/>
            <person name="Maumus F."/>
            <person name="Mayer C."/>
            <person name="Miller J."/>
            <person name="Monier A."/>
            <person name="Salamov A."/>
            <person name="Young J."/>
            <person name="Aguilar M."/>
            <person name="Claverie J.M."/>
            <person name="Frickenhaus S."/>
            <person name="Gonzalez K."/>
            <person name="Herman E.K."/>
            <person name="Lin Y.C."/>
            <person name="Napier J."/>
            <person name="Ogata H."/>
            <person name="Sarno A.F."/>
            <person name="Shmutz J."/>
            <person name="Schroeder D."/>
            <person name="de Vargas C."/>
            <person name="Verret F."/>
            <person name="von Dassow P."/>
            <person name="Valentin K."/>
            <person name="Van de Peer Y."/>
            <person name="Wheeler G."/>
            <person name="Dacks J.B."/>
            <person name="Delwiche C.F."/>
            <person name="Dyhrman S.T."/>
            <person name="Glockner G."/>
            <person name="John U."/>
            <person name="Richards T."/>
            <person name="Worden A.Z."/>
            <person name="Zhang X."/>
            <person name="Grigoriev I.V."/>
            <person name="Allen A.E."/>
            <person name="Bidle K."/>
            <person name="Borodovsky M."/>
            <person name="Bowler C."/>
            <person name="Brownlee C."/>
            <person name="Cock J.M."/>
            <person name="Elias M."/>
            <person name="Gladyshev V.N."/>
            <person name="Groth M."/>
            <person name="Guda C."/>
            <person name="Hadaegh A."/>
            <person name="Iglesias-Rodriguez M.D."/>
            <person name="Jenkins J."/>
            <person name="Jones B.M."/>
            <person name="Lawson T."/>
            <person name="Leese F."/>
            <person name="Lindquist E."/>
            <person name="Lobanov A."/>
            <person name="Lomsadze A."/>
            <person name="Malik S.B."/>
            <person name="Marsh M.E."/>
            <person name="Mackinder L."/>
            <person name="Mock T."/>
            <person name="Mueller-Roeber B."/>
            <person name="Pagarete A."/>
            <person name="Parker M."/>
            <person name="Probert I."/>
            <person name="Quesneville H."/>
            <person name="Raines C."/>
            <person name="Rensing S.A."/>
            <person name="Riano-Pachon D.M."/>
            <person name="Richier S."/>
            <person name="Rokitta S."/>
            <person name="Shiraiwa Y."/>
            <person name="Soanes D.M."/>
            <person name="van der Giezen M."/>
            <person name="Wahlund T.M."/>
            <person name="Williams B."/>
            <person name="Wilson W."/>
            <person name="Wolfe G."/>
            <person name="Wurch L.L."/>
        </authorList>
    </citation>
    <scope>NUCLEOTIDE SEQUENCE</scope>
</reference>
<feature type="chain" id="PRO_5044282974" description="Secreted protein" evidence="1">
    <location>
        <begin position="30"/>
        <end position="124"/>
    </location>
</feature>
<keyword evidence="3" id="KW-1185">Reference proteome</keyword>
<evidence type="ECO:0000313" key="2">
    <source>
        <dbReference type="EnsemblProtists" id="EOD33886"/>
    </source>
</evidence>
<dbReference type="KEGG" id="ehx:EMIHUDRAFT_253012"/>
<protein>
    <recommendedName>
        <fullName evidence="4">Secreted protein</fullName>
    </recommendedName>
</protein>
<dbReference type="GeneID" id="17279158"/>
<evidence type="ECO:0000256" key="1">
    <source>
        <dbReference type="SAM" id="SignalP"/>
    </source>
</evidence>
<keyword evidence="1" id="KW-0732">Signal</keyword>
<accession>A0A0D3KDQ1</accession>